<organism evidence="1 2">
    <name type="scientific">Schaedlerella arabinosiphila</name>
    <dbReference type="NCBI Taxonomy" id="2044587"/>
    <lineage>
        <taxon>Bacteria</taxon>
        <taxon>Bacillati</taxon>
        <taxon>Bacillota</taxon>
        <taxon>Clostridia</taxon>
        <taxon>Lachnospirales</taxon>
        <taxon>Lachnospiraceae</taxon>
        <taxon>Schaedlerella</taxon>
    </lineage>
</organism>
<protein>
    <submittedName>
        <fullName evidence="1">Uncharacterized protein</fullName>
    </submittedName>
</protein>
<comment type="caution">
    <text evidence="1">The sequence shown here is derived from an EMBL/GenBank/DDBJ whole genome shotgun (WGS) entry which is preliminary data.</text>
</comment>
<gene>
    <name evidence="1" type="ORF">FMM80_29510</name>
</gene>
<evidence type="ECO:0000313" key="2">
    <source>
        <dbReference type="Proteomes" id="UP000474104"/>
    </source>
</evidence>
<dbReference type="AlphaFoldDB" id="A0A9X5CD68"/>
<accession>A0A9X5CD68</accession>
<evidence type="ECO:0000313" key="1">
    <source>
        <dbReference type="EMBL" id="NDO72540.1"/>
    </source>
</evidence>
<reference evidence="1 2" key="1">
    <citation type="submission" date="2019-07" db="EMBL/GenBank/DDBJ databases">
        <title>Draft genome sequences of 15 bacterial species constituting the stable defined intestinal microbiota of the GM15 gnotobiotic mouse model.</title>
        <authorList>
            <person name="Elie C."/>
            <person name="Mathieu A."/>
            <person name="Saliou A."/>
            <person name="Darnaud M."/>
            <person name="Leulier F."/>
            <person name="Tamellini A."/>
        </authorList>
    </citation>
    <scope>NUCLEOTIDE SEQUENCE [LARGE SCALE GENOMIC DNA]</scope>
    <source>
        <strain evidence="2">ASF 502</strain>
    </source>
</reference>
<proteinExistence type="predicted"/>
<dbReference type="Proteomes" id="UP000474104">
    <property type="component" value="Unassembled WGS sequence"/>
</dbReference>
<dbReference type="EMBL" id="VIRB01000167">
    <property type="protein sequence ID" value="NDO72540.1"/>
    <property type="molecule type" value="Genomic_DNA"/>
</dbReference>
<name>A0A9X5CD68_9FIRM</name>
<sequence length="88" mass="10046">MHLSKPKTRYGNKSPFRTWLYFCLALFYSEIALAFPSKLCYPDISLARQLSCRQTIPAAKHSILSPAHLKEAAAEQAKLIYEKNRQSS</sequence>